<evidence type="ECO:0000313" key="3">
    <source>
        <dbReference type="Proteomes" id="UP000006727"/>
    </source>
</evidence>
<accession>A0A2K1K443</accession>
<evidence type="ECO:0000313" key="1">
    <source>
        <dbReference type="EMBL" id="PNR48538.1"/>
    </source>
</evidence>
<name>A0A2K1K443_PHYPA</name>
<protein>
    <submittedName>
        <fullName evidence="1 2">Uncharacterized protein</fullName>
    </submittedName>
</protein>
<evidence type="ECO:0000313" key="2">
    <source>
        <dbReference type="EnsemblPlants" id="PAC:32911451.CDS.1"/>
    </source>
</evidence>
<dbReference type="EMBL" id="ABEU02000009">
    <property type="protein sequence ID" value="PNR48538.1"/>
    <property type="molecule type" value="Genomic_DNA"/>
</dbReference>
<organism evidence="1">
    <name type="scientific">Physcomitrium patens</name>
    <name type="common">Spreading-leaved earth moss</name>
    <name type="synonym">Physcomitrella patens</name>
    <dbReference type="NCBI Taxonomy" id="3218"/>
    <lineage>
        <taxon>Eukaryota</taxon>
        <taxon>Viridiplantae</taxon>
        <taxon>Streptophyta</taxon>
        <taxon>Embryophyta</taxon>
        <taxon>Bryophyta</taxon>
        <taxon>Bryophytina</taxon>
        <taxon>Bryopsida</taxon>
        <taxon>Funariidae</taxon>
        <taxon>Funariales</taxon>
        <taxon>Funariaceae</taxon>
        <taxon>Physcomitrium</taxon>
    </lineage>
</organism>
<reference evidence="1 3" key="1">
    <citation type="journal article" date="2008" name="Science">
        <title>The Physcomitrella genome reveals evolutionary insights into the conquest of land by plants.</title>
        <authorList>
            <person name="Rensing S."/>
            <person name="Lang D."/>
            <person name="Zimmer A."/>
            <person name="Terry A."/>
            <person name="Salamov A."/>
            <person name="Shapiro H."/>
            <person name="Nishiyama T."/>
            <person name="Perroud P.-F."/>
            <person name="Lindquist E."/>
            <person name="Kamisugi Y."/>
            <person name="Tanahashi T."/>
            <person name="Sakakibara K."/>
            <person name="Fujita T."/>
            <person name="Oishi K."/>
            <person name="Shin-I T."/>
            <person name="Kuroki Y."/>
            <person name="Toyoda A."/>
            <person name="Suzuki Y."/>
            <person name="Hashimoto A."/>
            <person name="Yamaguchi K."/>
            <person name="Sugano A."/>
            <person name="Kohara Y."/>
            <person name="Fujiyama A."/>
            <person name="Anterola A."/>
            <person name="Aoki S."/>
            <person name="Ashton N."/>
            <person name="Barbazuk W.B."/>
            <person name="Barker E."/>
            <person name="Bennetzen J."/>
            <person name="Bezanilla M."/>
            <person name="Blankenship R."/>
            <person name="Cho S.H."/>
            <person name="Dutcher S."/>
            <person name="Estelle M."/>
            <person name="Fawcett J.A."/>
            <person name="Gundlach H."/>
            <person name="Hanada K."/>
            <person name="Heyl A."/>
            <person name="Hicks K.A."/>
            <person name="Hugh J."/>
            <person name="Lohr M."/>
            <person name="Mayer K."/>
            <person name="Melkozernov A."/>
            <person name="Murata T."/>
            <person name="Nelson D."/>
            <person name="Pils B."/>
            <person name="Prigge M."/>
            <person name="Reiss B."/>
            <person name="Renner T."/>
            <person name="Rombauts S."/>
            <person name="Rushton P."/>
            <person name="Sanderfoot A."/>
            <person name="Schween G."/>
            <person name="Shiu S.-H."/>
            <person name="Stueber K."/>
            <person name="Theodoulou F.L."/>
            <person name="Tu H."/>
            <person name="Van de Peer Y."/>
            <person name="Verrier P.J."/>
            <person name="Waters E."/>
            <person name="Wood A."/>
            <person name="Yang L."/>
            <person name="Cove D."/>
            <person name="Cuming A."/>
            <person name="Hasebe M."/>
            <person name="Lucas S."/>
            <person name="Mishler D.B."/>
            <person name="Reski R."/>
            <person name="Grigoriev I."/>
            <person name="Quatrano R.S."/>
            <person name="Boore J.L."/>
        </authorList>
    </citation>
    <scope>NUCLEOTIDE SEQUENCE [LARGE SCALE GENOMIC DNA]</scope>
    <source>
        <strain evidence="2 3">cv. Gransden 2004</strain>
    </source>
</reference>
<sequence>MPVPRILDQLSFDLLSPHTEYRCFARPRFVVAQQPFRWVKVRLCFAAMKRVAFRVKPNSLVSSTGYGDAGISRCPLATSGNMFV</sequence>
<reference evidence="1 3" key="2">
    <citation type="journal article" date="2018" name="Plant J.">
        <title>The Physcomitrella patens chromosome-scale assembly reveals moss genome structure and evolution.</title>
        <authorList>
            <person name="Lang D."/>
            <person name="Ullrich K.K."/>
            <person name="Murat F."/>
            <person name="Fuchs J."/>
            <person name="Jenkins J."/>
            <person name="Haas F.B."/>
            <person name="Piednoel M."/>
            <person name="Gundlach H."/>
            <person name="Van Bel M."/>
            <person name="Meyberg R."/>
            <person name="Vives C."/>
            <person name="Morata J."/>
            <person name="Symeonidi A."/>
            <person name="Hiss M."/>
            <person name="Muchero W."/>
            <person name="Kamisugi Y."/>
            <person name="Saleh O."/>
            <person name="Blanc G."/>
            <person name="Decker E.L."/>
            <person name="van Gessel N."/>
            <person name="Grimwood J."/>
            <person name="Hayes R.D."/>
            <person name="Graham S.W."/>
            <person name="Gunter L.E."/>
            <person name="McDaniel S.F."/>
            <person name="Hoernstein S.N.W."/>
            <person name="Larsson A."/>
            <person name="Li F.W."/>
            <person name="Perroud P.F."/>
            <person name="Phillips J."/>
            <person name="Ranjan P."/>
            <person name="Rokshar D.S."/>
            <person name="Rothfels C.J."/>
            <person name="Schneider L."/>
            <person name="Shu S."/>
            <person name="Stevenson D.W."/>
            <person name="Thummler F."/>
            <person name="Tillich M."/>
            <person name="Villarreal Aguilar J.C."/>
            <person name="Widiez T."/>
            <person name="Wong G.K."/>
            <person name="Wymore A."/>
            <person name="Zhang Y."/>
            <person name="Zimmer A.D."/>
            <person name="Quatrano R.S."/>
            <person name="Mayer K.F.X."/>
            <person name="Goodstein D."/>
            <person name="Casacuberta J.M."/>
            <person name="Vandepoele K."/>
            <person name="Reski R."/>
            <person name="Cuming A.C."/>
            <person name="Tuskan G.A."/>
            <person name="Maumus F."/>
            <person name="Salse J."/>
            <person name="Schmutz J."/>
            <person name="Rensing S.A."/>
        </authorList>
    </citation>
    <scope>NUCLEOTIDE SEQUENCE [LARGE SCALE GENOMIC DNA]</scope>
    <source>
        <strain evidence="2 3">cv. Gransden 2004</strain>
    </source>
</reference>
<proteinExistence type="predicted"/>
<dbReference type="InParanoid" id="A0A2K1K443"/>
<dbReference type="Proteomes" id="UP000006727">
    <property type="component" value="Chromosome 9"/>
</dbReference>
<dbReference type="Gramene" id="Pp3c9_21369V3.1">
    <property type="protein sequence ID" value="PAC:32911451.CDS.1"/>
    <property type="gene ID" value="Pp3c9_21369"/>
</dbReference>
<gene>
    <name evidence="1" type="ORF">PHYPA_013015</name>
</gene>
<dbReference type="AlphaFoldDB" id="A0A2K1K443"/>
<reference evidence="2" key="3">
    <citation type="submission" date="2020-12" db="UniProtKB">
        <authorList>
            <consortium name="EnsemblPlants"/>
        </authorList>
    </citation>
    <scope>IDENTIFICATION</scope>
</reference>
<keyword evidence="3" id="KW-1185">Reference proteome</keyword>
<dbReference type="EnsemblPlants" id="Pp3c9_21369V3.1">
    <property type="protein sequence ID" value="PAC:32911451.CDS.1"/>
    <property type="gene ID" value="Pp3c9_21369"/>
</dbReference>